<reference evidence="1" key="1">
    <citation type="submission" date="2022-03" db="EMBL/GenBank/DDBJ databases">
        <authorList>
            <person name="Hettiarachchi G."/>
        </authorList>
    </citation>
    <scope>NUCLEOTIDE SEQUENCE</scope>
    <source>
        <strain evidence="1">LMG 32447</strain>
    </source>
</reference>
<evidence type="ECO:0000313" key="1">
    <source>
        <dbReference type="EMBL" id="CAH1851485.1"/>
    </source>
</evidence>
<dbReference type="EMBL" id="CAKOEU010000002">
    <property type="protein sequence ID" value="CAH1851485.1"/>
    <property type="molecule type" value="Genomic_DNA"/>
</dbReference>
<comment type="caution">
    <text evidence="1">The sequence shown here is derived from an EMBL/GenBank/DDBJ whole genome shotgun (WGS) entry which is preliminary data.</text>
</comment>
<dbReference type="SUPFAM" id="SSF47413">
    <property type="entry name" value="lambda repressor-like DNA-binding domains"/>
    <property type="match status" value="1"/>
</dbReference>
<name>A0ABN8H7N6_9LACO</name>
<organism evidence="1 2">
    <name type="scientific">Convivina praedatoris</name>
    <dbReference type="NCBI Taxonomy" id="2880963"/>
    <lineage>
        <taxon>Bacteria</taxon>
        <taxon>Bacillati</taxon>
        <taxon>Bacillota</taxon>
        <taxon>Bacilli</taxon>
        <taxon>Lactobacillales</taxon>
        <taxon>Lactobacillaceae</taxon>
        <taxon>Convivina</taxon>
    </lineage>
</organism>
<evidence type="ECO:0008006" key="3">
    <source>
        <dbReference type="Google" id="ProtNLM"/>
    </source>
</evidence>
<gene>
    <name evidence="1" type="ORF">LMG032447_00327</name>
</gene>
<dbReference type="RefSeq" id="WP_248705782.1">
    <property type="nucleotide sequence ID" value="NZ_CAKOET010000002.1"/>
</dbReference>
<dbReference type="InterPro" id="IPR001387">
    <property type="entry name" value="Cro/C1-type_HTH"/>
</dbReference>
<evidence type="ECO:0000313" key="2">
    <source>
        <dbReference type="Proteomes" id="UP000838102"/>
    </source>
</evidence>
<protein>
    <recommendedName>
        <fullName evidence="3">HTH cro/C1-type domain-containing protein</fullName>
    </recommendedName>
</protein>
<dbReference type="Proteomes" id="UP000838102">
    <property type="component" value="Unassembled WGS sequence"/>
</dbReference>
<keyword evidence="2" id="KW-1185">Reference proteome</keyword>
<accession>A0ABN8H7N6</accession>
<proteinExistence type="predicted"/>
<sequence>MTKRLREPYYALKKWVRRNHLSQLELAETLKTSSNYINKKINGTGSDFRLSEVRLLVSKYSIPVDLFFVLGLPESDKK</sequence>
<dbReference type="InterPro" id="IPR010982">
    <property type="entry name" value="Lambda_DNA-bd_dom_sf"/>
</dbReference>
<dbReference type="CDD" id="cd00093">
    <property type="entry name" value="HTH_XRE"/>
    <property type="match status" value="1"/>
</dbReference>